<proteinExistence type="predicted"/>
<keyword evidence="1" id="KW-0808">Transferase</keyword>
<sequence length="141" mass="15329">MTGFNTTSVILLSDKLSTVTHHHLLIQAIKYIHGSSNNATTSTPTPLTSEELKVDTIVLSWICLAILRSLKLGDLTIDAYFIKIESIAIILTSLKSPVISEDVVTFTLEGFPDKYENFGDACKFIHDAQVKSGDTTGVTNG</sequence>
<dbReference type="AlphaFoldDB" id="A0A699KSD8"/>
<organism evidence="1">
    <name type="scientific">Tanacetum cinerariifolium</name>
    <name type="common">Dalmatian daisy</name>
    <name type="synonym">Chrysanthemum cinerariifolium</name>
    <dbReference type="NCBI Taxonomy" id="118510"/>
    <lineage>
        <taxon>Eukaryota</taxon>
        <taxon>Viridiplantae</taxon>
        <taxon>Streptophyta</taxon>
        <taxon>Embryophyta</taxon>
        <taxon>Tracheophyta</taxon>
        <taxon>Spermatophyta</taxon>
        <taxon>Magnoliopsida</taxon>
        <taxon>eudicotyledons</taxon>
        <taxon>Gunneridae</taxon>
        <taxon>Pentapetalae</taxon>
        <taxon>asterids</taxon>
        <taxon>campanulids</taxon>
        <taxon>Asterales</taxon>
        <taxon>Asteraceae</taxon>
        <taxon>Asteroideae</taxon>
        <taxon>Anthemideae</taxon>
        <taxon>Anthemidinae</taxon>
        <taxon>Tanacetum</taxon>
    </lineage>
</organism>
<reference evidence="1" key="1">
    <citation type="journal article" date="2019" name="Sci. Rep.">
        <title>Draft genome of Tanacetum cinerariifolium, the natural source of mosquito coil.</title>
        <authorList>
            <person name="Yamashiro T."/>
            <person name="Shiraishi A."/>
            <person name="Satake H."/>
            <person name="Nakayama K."/>
        </authorList>
    </citation>
    <scope>NUCLEOTIDE SEQUENCE</scope>
</reference>
<dbReference type="GO" id="GO:0016301">
    <property type="term" value="F:kinase activity"/>
    <property type="evidence" value="ECO:0007669"/>
    <property type="project" value="UniProtKB-KW"/>
</dbReference>
<evidence type="ECO:0000313" key="1">
    <source>
        <dbReference type="EMBL" id="GFB04125.1"/>
    </source>
</evidence>
<name>A0A699KSD8_TANCI</name>
<dbReference type="EMBL" id="BKCJ010539381">
    <property type="protein sequence ID" value="GFB04125.1"/>
    <property type="molecule type" value="Genomic_DNA"/>
</dbReference>
<accession>A0A699KSD8</accession>
<keyword evidence="1" id="KW-0418">Kinase</keyword>
<gene>
    <name evidence="1" type="ORF">Tci_676096</name>
</gene>
<protein>
    <submittedName>
        <fullName evidence="1">Hybrid signal transduction histidine kinase M</fullName>
    </submittedName>
</protein>
<comment type="caution">
    <text evidence="1">The sequence shown here is derived from an EMBL/GenBank/DDBJ whole genome shotgun (WGS) entry which is preliminary data.</text>
</comment>